<dbReference type="STRING" id="226910.UCMB321_0950"/>
<keyword evidence="1" id="KW-0812">Transmembrane</keyword>
<protein>
    <submittedName>
        <fullName evidence="3">Putative exported protein</fullName>
    </submittedName>
</protein>
<evidence type="ECO:0000313" key="3">
    <source>
        <dbReference type="EMBL" id="KIH85311.1"/>
    </source>
</evidence>
<accession>A0A0C2I7Z0</accession>
<gene>
    <name evidence="3" type="ORF">UCMB321_0950</name>
</gene>
<feature type="transmembrane region" description="Helical" evidence="1">
    <location>
        <begin position="1215"/>
        <end position="1234"/>
    </location>
</feature>
<dbReference type="InterPro" id="IPR011836">
    <property type="entry name" value="YhdP"/>
</dbReference>
<keyword evidence="1" id="KW-0472">Membrane</keyword>
<dbReference type="RefSeq" id="WP_040064254.1">
    <property type="nucleotide sequence ID" value="NZ_JXDG01000009.1"/>
</dbReference>
<proteinExistence type="predicted"/>
<dbReference type="PANTHER" id="PTHR38690:SF1">
    <property type="entry name" value="PROTEASE"/>
    <property type="match status" value="1"/>
</dbReference>
<organism evidence="3 4">
    <name type="scientific">Pseudomonas batumici</name>
    <dbReference type="NCBI Taxonomy" id="226910"/>
    <lineage>
        <taxon>Bacteria</taxon>
        <taxon>Pseudomonadati</taxon>
        <taxon>Pseudomonadota</taxon>
        <taxon>Gammaproteobacteria</taxon>
        <taxon>Pseudomonadales</taxon>
        <taxon>Pseudomonadaceae</taxon>
        <taxon>Pseudomonas</taxon>
    </lineage>
</organism>
<dbReference type="NCBIfam" id="TIGR02099">
    <property type="entry name" value="YhdP family protein"/>
    <property type="match status" value="1"/>
</dbReference>
<dbReference type="AlphaFoldDB" id="A0A0C2I7Z0"/>
<keyword evidence="4" id="KW-1185">Reference proteome</keyword>
<dbReference type="Pfam" id="PF13116">
    <property type="entry name" value="YhdP"/>
    <property type="match status" value="1"/>
</dbReference>
<keyword evidence="1" id="KW-1133">Transmembrane helix</keyword>
<reference evidence="3 4" key="1">
    <citation type="submission" date="2015-01" db="EMBL/GenBank/DDBJ databases">
        <title>Complete genome of Pseudomonas batumici UCM B-321 producer of the batumin antibiotic with strong antistaphilococcal and potential anticancer activity.</title>
        <authorList>
            <person name="Klochko V.V."/>
            <person name="Zelena L.B."/>
            <person name="Elena K.A."/>
            <person name="Reva O.N."/>
        </authorList>
    </citation>
    <scope>NUCLEOTIDE SEQUENCE [LARGE SCALE GENOMIC DNA]</scope>
    <source>
        <strain evidence="3 4">UCM B-321</strain>
    </source>
</reference>
<evidence type="ECO:0000256" key="1">
    <source>
        <dbReference type="SAM" id="Phobius"/>
    </source>
</evidence>
<dbReference type="PATRIC" id="fig|226910.6.peg.943"/>
<name>A0A0C2I7Z0_9PSED</name>
<feature type="domain" description="YhdP central" evidence="2">
    <location>
        <begin position="3"/>
        <end position="1261"/>
    </location>
</feature>
<dbReference type="PANTHER" id="PTHR38690">
    <property type="entry name" value="PROTEASE-RELATED"/>
    <property type="match status" value="1"/>
</dbReference>
<sequence>MERLTRFVAGLARWSLGLGALLLVLVALYASLGRQLVPLVAEYRAEAEDKAQAALGLPLAIGSLEGRWHGLTPVLLAHDVKVGEGASALLLDKVQVVPDLWASLRAREVRIAHLELGGLQLSLKEDRDGHWALQGFPVQDDQPLDPGQLLTRLQMIRQLSLLDSQVTLQPFGESPLTLTYVGLNLESGASRQRLDLRLTLPDGQPLALNLKTRVQASDWRNGMVQAYLSLPQSDWARWLPARLSGQWKLTELKAGGEFWLNWTDGALQSAVARLNAPRFQGAYAGRKAASIDNLALNAFIRHTGQGYDVQLDSLAMSLGKTRWESRLQLQQLAATDKEQERWHLQADRLDLTPITPLLDALAPLPEGLATAIDHLKVTGALRNVLLDYRPQESGDQKLSFAANLERVGFDAYHGAPAARNVSGSISGDLGQGELRLDSKDFSLHLYPIFNNPWQYLQANARLTWRLDQEGFTLIAPYIKVLGEEGKIAADFLIRLHFAQGTEDYMDLRVGLVDGEGRYTSKYLPAVLSPALDEWLRSSILHGAVEQGFFQYQGSLNHDASAAARSISLFFKVHDAELAFQPGWPHVSKVKGDVFIEDSGVRIKASEGQLLDTQVRDIAVNIPHVPSGQHSRMFLDGNFAGGLGDGLKILQEAPIGTASTFAGWQANGDLSGKVSLDVPLVKAEEPKILVEFKADKANLKLPDPALELSQLKGNFRFDSAKGLSADNISAQAFERPVTAQIFADGKPGSLNTRVVAKGQVAIKRLSDWLGVSQPLPISGDLPYQLQLTLNGADSQLMINSNLKGVAVDLPAPFGLPASQGRDSMFRMTLQGPERRYWFDYGNLANFTFAAPNGKLGEGRGELLLGEGDAQLPATKGLRVRGVLSELDLGAWQAVADRYAGQDSGGSAKQLLSSEDLKVDKLSAFGLQFDQVTLQMAHGANAWGLQIDSQQVKGSMTLPDAKGVPIGVKLAYVRLPAPDPKVVADENAPDPLASVDPRQIPAVDLSIEKLFQGNDLVGAWSLKARPTPQGIKLNDLSLGLKGMLLQGSGGWEGVPGTSVSWFNGRLEGKNLADVLKAWSFAPTVTSDDFNIDVDGRWPGSPAWVGPKRFSGSIDATFNRGQFVEADGGAQALRVFGLLNFNSIGRRLRLDFSDLLGKGLSYDRVKGLLVASEGVYVTRNPITLTGPSSNLELNGTLDMVADRVDAKLLVTLPVTNNLPIAALIVGAPAVGGALFLIDKLIGDRVARFASVKYTVTGPWKEPKITFDKPFDKSK</sequence>
<dbReference type="InterPro" id="IPR025263">
    <property type="entry name" value="YhdP_central"/>
</dbReference>
<dbReference type="OrthoDB" id="9762238at2"/>
<comment type="caution">
    <text evidence="3">The sequence shown here is derived from an EMBL/GenBank/DDBJ whole genome shotgun (WGS) entry which is preliminary data.</text>
</comment>
<dbReference type="Proteomes" id="UP000031535">
    <property type="component" value="Unassembled WGS sequence"/>
</dbReference>
<evidence type="ECO:0000259" key="2">
    <source>
        <dbReference type="Pfam" id="PF13116"/>
    </source>
</evidence>
<dbReference type="EMBL" id="JXDG01000009">
    <property type="protein sequence ID" value="KIH85311.1"/>
    <property type="molecule type" value="Genomic_DNA"/>
</dbReference>
<evidence type="ECO:0000313" key="4">
    <source>
        <dbReference type="Proteomes" id="UP000031535"/>
    </source>
</evidence>